<name>A0AAU9LE86_9STRA</name>
<organism evidence="1 4">
    <name type="scientific">Peronospora belbahrii</name>
    <dbReference type="NCBI Taxonomy" id="622444"/>
    <lineage>
        <taxon>Eukaryota</taxon>
        <taxon>Sar</taxon>
        <taxon>Stramenopiles</taxon>
        <taxon>Oomycota</taxon>
        <taxon>Peronosporomycetes</taxon>
        <taxon>Peronosporales</taxon>
        <taxon>Peronosporaceae</taxon>
        <taxon>Peronospora</taxon>
    </lineage>
</organism>
<evidence type="ECO:0000313" key="4">
    <source>
        <dbReference type="Proteomes" id="UP001160483"/>
    </source>
</evidence>
<protein>
    <submittedName>
        <fullName evidence="1">Uncharacterized protein</fullName>
    </submittedName>
</protein>
<proteinExistence type="predicted"/>
<gene>
    <name evidence="2" type="ORF">PBS001_LOCUS5680</name>
    <name evidence="1" type="ORF">PBS003_LOCUS9105</name>
</gene>
<dbReference type="Proteomes" id="UP001158986">
    <property type="component" value="Unassembled WGS sequence"/>
</dbReference>
<accession>A0AAU9LE86</accession>
<evidence type="ECO:0000313" key="2">
    <source>
        <dbReference type="EMBL" id="CAH0519143.1"/>
    </source>
</evidence>
<reference evidence="1 3" key="1">
    <citation type="submission" date="2021-11" db="EMBL/GenBank/DDBJ databases">
        <authorList>
            <person name="Islam A."/>
            <person name="Islam S."/>
            <person name="Flora M.S."/>
            <person name="Rahman M."/>
            <person name="Ziaur R.M."/>
            <person name="Epstein J.H."/>
            <person name="Hassan M."/>
            <person name="Klassen M."/>
            <person name="Woodard K."/>
            <person name="Webb A."/>
            <person name="Webby R.J."/>
            <person name="El Zowalaty M.E."/>
        </authorList>
    </citation>
    <scope>NUCLEOTIDE SEQUENCE</scope>
    <source>
        <strain evidence="2">Pbs1</strain>
        <strain evidence="1">Pbs3</strain>
    </source>
</reference>
<evidence type="ECO:0000313" key="1">
    <source>
        <dbReference type="EMBL" id="CAH0482517.1"/>
    </source>
</evidence>
<evidence type="ECO:0000313" key="3">
    <source>
        <dbReference type="Proteomes" id="UP001158986"/>
    </source>
</evidence>
<dbReference type="Proteomes" id="UP001160483">
    <property type="component" value="Unassembled WGS sequence"/>
</dbReference>
<dbReference type="AlphaFoldDB" id="A0AAU9LE86"/>
<keyword evidence="3" id="KW-1185">Reference proteome</keyword>
<dbReference type="EMBL" id="CAKLCB010000280">
    <property type="protein sequence ID" value="CAH0519143.1"/>
    <property type="molecule type" value="Genomic_DNA"/>
</dbReference>
<dbReference type="EMBL" id="CAKKTJ010000335">
    <property type="protein sequence ID" value="CAH0482517.1"/>
    <property type="molecule type" value="Genomic_DNA"/>
</dbReference>
<comment type="caution">
    <text evidence="1">The sequence shown here is derived from an EMBL/GenBank/DDBJ whole genome shotgun (WGS) entry which is preliminary data.</text>
</comment>
<sequence length="87" mass="9515">MLPLVNAHVAVTSSGTVYLLPAHASSHGMAASYICARDYSPSTLKMRPSPTAVPSSALSCRRDTGKLRKIRAVRWRHLLSQRTPSRN</sequence>